<evidence type="ECO:0000256" key="1">
    <source>
        <dbReference type="HAMAP-Rule" id="MF_00691"/>
    </source>
</evidence>
<evidence type="ECO:0000313" key="2">
    <source>
        <dbReference type="EMBL" id="PVE45943.1"/>
    </source>
</evidence>
<comment type="subunit">
    <text evidence="1">Forms a complex composed of PxpA, PxpB and PxpC.</text>
</comment>
<dbReference type="InterPro" id="IPR005501">
    <property type="entry name" value="LamB/YcsF/PxpA-like"/>
</dbReference>
<reference evidence="2 3" key="1">
    <citation type="journal article" date="2011" name="Syst. Appl. Microbiol.">
        <title>Defluviimonas denitrificans gen. nov., sp. nov., and Pararhodobacter aggregans gen. nov., sp. nov., non-phototrophic Rhodobacteraceae from the biofilter of a marine aquaculture.</title>
        <authorList>
            <person name="Foesel B.U."/>
            <person name="Drake H.L."/>
            <person name="Schramm A."/>
        </authorList>
    </citation>
    <scope>NUCLEOTIDE SEQUENCE [LARGE SCALE GENOMIC DNA]</scope>
    <source>
        <strain evidence="2 3">D1-19</strain>
    </source>
</reference>
<dbReference type="Gene3D" id="3.20.20.370">
    <property type="entry name" value="Glycoside hydrolase/deacetylase"/>
    <property type="match status" value="1"/>
</dbReference>
<comment type="function">
    <text evidence="1">Catalyzes the cleavage of 5-oxoproline to form L-glutamate coupled to the hydrolysis of ATP to ADP and inorganic phosphate.</text>
</comment>
<dbReference type="HAMAP" id="MF_00691">
    <property type="entry name" value="PxpA"/>
    <property type="match status" value="1"/>
</dbReference>
<dbReference type="SUPFAM" id="SSF88713">
    <property type="entry name" value="Glycoside hydrolase/deacetylase"/>
    <property type="match status" value="1"/>
</dbReference>
<dbReference type="PANTHER" id="PTHR30292:SF0">
    <property type="entry name" value="5-OXOPROLINASE SUBUNIT A"/>
    <property type="match status" value="1"/>
</dbReference>
<keyword evidence="1" id="KW-0547">Nucleotide-binding</keyword>
<accession>A0A2T7UMK6</accession>
<comment type="catalytic activity">
    <reaction evidence="1">
        <text>5-oxo-L-proline + ATP + 2 H2O = L-glutamate + ADP + phosphate + H(+)</text>
        <dbReference type="Rhea" id="RHEA:10348"/>
        <dbReference type="ChEBI" id="CHEBI:15377"/>
        <dbReference type="ChEBI" id="CHEBI:15378"/>
        <dbReference type="ChEBI" id="CHEBI:29985"/>
        <dbReference type="ChEBI" id="CHEBI:30616"/>
        <dbReference type="ChEBI" id="CHEBI:43474"/>
        <dbReference type="ChEBI" id="CHEBI:58402"/>
        <dbReference type="ChEBI" id="CHEBI:456216"/>
        <dbReference type="EC" id="3.5.2.9"/>
    </reaction>
</comment>
<sequence length="255" mass="27133">MRAIDLNCDMGEAFGAWTMGDDAAMLDIVSSANIACGFHGGDPSVMHRTLTLARQKGVRPGAHPGFLDLYGFGRREIRGESMDDIEKQIIYQIGAMRGMAAVVGVPLQHVKPHGTLNTMANEDPVLADTIARALKACAPDLIFMVMPGMETEKAGERHGLRLAREIFADRAYAETGNLVSRRIAGSVIHDADLAADRVLRMLEAGALETLSGARIPVAIDTVCVHGDTPGAVQMAARLRARLEAAGIAVSPLAPL</sequence>
<keyword evidence="1" id="KW-0067">ATP-binding</keyword>
<dbReference type="InterPro" id="IPR011330">
    <property type="entry name" value="Glyco_hydro/deAcase_b/a-brl"/>
</dbReference>
<keyword evidence="1" id="KW-0378">Hydrolase</keyword>
<dbReference type="AlphaFoldDB" id="A0A2T7UMK6"/>
<organism evidence="2 3">
    <name type="scientific">Pararhodobacter aggregans</name>
    <dbReference type="NCBI Taxonomy" id="404875"/>
    <lineage>
        <taxon>Bacteria</taxon>
        <taxon>Pseudomonadati</taxon>
        <taxon>Pseudomonadota</taxon>
        <taxon>Alphaproteobacteria</taxon>
        <taxon>Rhodobacterales</taxon>
        <taxon>Paracoccaceae</taxon>
        <taxon>Pararhodobacter</taxon>
    </lineage>
</organism>
<dbReference type="RefSeq" id="WP_107754645.1">
    <property type="nucleotide sequence ID" value="NZ_QBKF01000015.1"/>
</dbReference>
<dbReference type="NCBIfam" id="NF003816">
    <property type="entry name" value="PRK05406.1-5"/>
    <property type="match status" value="1"/>
</dbReference>
<proteinExistence type="inferred from homology"/>
<gene>
    <name evidence="1" type="primary">pxpA</name>
    <name evidence="2" type="ORF">DDE23_19200</name>
</gene>
<keyword evidence="3" id="KW-1185">Reference proteome</keyword>
<dbReference type="NCBIfam" id="NF003814">
    <property type="entry name" value="PRK05406.1-3"/>
    <property type="match status" value="1"/>
</dbReference>
<comment type="caution">
    <text evidence="2">The sequence shown here is derived from an EMBL/GenBank/DDBJ whole genome shotgun (WGS) entry which is preliminary data.</text>
</comment>
<dbReference type="EMBL" id="QDDR01000011">
    <property type="protein sequence ID" value="PVE45943.1"/>
    <property type="molecule type" value="Genomic_DNA"/>
</dbReference>
<evidence type="ECO:0000313" key="3">
    <source>
        <dbReference type="Proteomes" id="UP000244810"/>
    </source>
</evidence>
<dbReference type="GO" id="GO:0005524">
    <property type="term" value="F:ATP binding"/>
    <property type="evidence" value="ECO:0007669"/>
    <property type="project" value="UniProtKB-UniRule"/>
</dbReference>
<comment type="similarity">
    <text evidence="1">Belongs to the LamB/PxpA family.</text>
</comment>
<dbReference type="PANTHER" id="PTHR30292">
    <property type="entry name" value="UNCHARACTERIZED PROTEIN YBGL-RELATED"/>
    <property type="match status" value="1"/>
</dbReference>
<dbReference type="GO" id="GO:0005975">
    <property type="term" value="P:carbohydrate metabolic process"/>
    <property type="evidence" value="ECO:0007669"/>
    <property type="project" value="InterPro"/>
</dbReference>
<dbReference type="Proteomes" id="UP000244810">
    <property type="component" value="Unassembled WGS sequence"/>
</dbReference>
<name>A0A2T7UMK6_9RHOB</name>
<dbReference type="CDD" id="cd10787">
    <property type="entry name" value="LamB_YcsF_like"/>
    <property type="match status" value="1"/>
</dbReference>
<dbReference type="OrthoDB" id="9773478at2"/>
<protein>
    <recommendedName>
        <fullName evidence="1">5-oxoprolinase subunit A</fullName>
        <shortName evidence="1">5-OPase subunit A</shortName>
        <ecNumber evidence="1">3.5.2.9</ecNumber>
    </recommendedName>
    <alternativeName>
        <fullName evidence="1">5-oxoprolinase (ATP-hydrolyzing) subunit A</fullName>
    </alternativeName>
</protein>
<dbReference type="Pfam" id="PF03746">
    <property type="entry name" value="LamB_YcsF"/>
    <property type="match status" value="1"/>
</dbReference>
<dbReference type="GO" id="GO:0017168">
    <property type="term" value="F:5-oxoprolinase (ATP-hydrolyzing) activity"/>
    <property type="evidence" value="ECO:0007669"/>
    <property type="project" value="UniProtKB-UniRule"/>
</dbReference>
<dbReference type="EC" id="3.5.2.9" evidence="1"/>